<feature type="transmembrane region" description="Helical" evidence="1">
    <location>
        <begin position="6"/>
        <end position="24"/>
    </location>
</feature>
<feature type="transmembrane region" description="Helical" evidence="1">
    <location>
        <begin position="36"/>
        <end position="57"/>
    </location>
</feature>
<evidence type="ECO:0000313" key="2">
    <source>
        <dbReference type="EMBL" id="RZU98680.1"/>
    </source>
</evidence>
<gene>
    <name evidence="2" type="ORF">EV698_0939</name>
</gene>
<dbReference type="OrthoDB" id="5786516at2"/>
<protein>
    <submittedName>
        <fullName evidence="2">Uncharacterized protein</fullName>
    </submittedName>
</protein>
<keyword evidence="3" id="KW-1185">Reference proteome</keyword>
<reference evidence="2 3" key="1">
    <citation type="submission" date="2019-02" db="EMBL/GenBank/DDBJ databases">
        <title>Genomic Encyclopedia of Type Strains, Phase IV (KMG-IV): sequencing the most valuable type-strain genomes for metagenomic binning, comparative biology and taxonomic classification.</title>
        <authorList>
            <person name="Goeker M."/>
        </authorList>
    </citation>
    <scope>NUCLEOTIDE SEQUENCE [LARGE SCALE GENOMIC DNA]</scope>
    <source>
        <strain evidence="2 3">DSM 21056</strain>
    </source>
</reference>
<comment type="caution">
    <text evidence="2">The sequence shown here is derived from an EMBL/GenBank/DDBJ whole genome shotgun (WGS) entry which is preliminary data.</text>
</comment>
<evidence type="ECO:0000256" key="1">
    <source>
        <dbReference type="SAM" id="Phobius"/>
    </source>
</evidence>
<feature type="transmembrane region" description="Helical" evidence="1">
    <location>
        <begin position="141"/>
        <end position="161"/>
    </location>
</feature>
<proteinExistence type="predicted"/>
<name>A0A4Q8D0E1_9GAMM</name>
<sequence length="182" mass="20531">MHQMIAIATYTLALPLWAGTWWWIGGFRMQRQDPMLWLPNGLCLLFLLINLALVTVFGEVGAVAYEEGRIAFIQDRAMIVVQATASVLIVAVLVYGLTIRKVPVEFIRYLLYAFIFLLGVMAPIIWIPIEKPGFFFVLRHVQTVALIFSLFLCVAGIIVLLRDIMAAGGVDIDLSRDKNRMM</sequence>
<feature type="transmembrane region" description="Helical" evidence="1">
    <location>
        <begin position="109"/>
        <end position="129"/>
    </location>
</feature>
<keyword evidence="1" id="KW-0812">Transmembrane</keyword>
<keyword evidence="1" id="KW-0472">Membrane</keyword>
<evidence type="ECO:0000313" key="3">
    <source>
        <dbReference type="Proteomes" id="UP000292298"/>
    </source>
</evidence>
<organism evidence="2 3">
    <name type="scientific">Spiribacter vilamensis</name>
    <dbReference type="NCBI Taxonomy" id="531306"/>
    <lineage>
        <taxon>Bacteria</taxon>
        <taxon>Pseudomonadati</taxon>
        <taxon>Pseudomonadota</taxon>
        <taxon>Gammaproteobacteria</taxon>
        <taxon>Chromatiales</taxon>
        <taxon>Ectothiorhodospiraceae</taxon>
        <taxon>Spiribacter</taxon>
    </lineage>
</organism>
<dbReference type="RefSeq" id="WP_130502970.1">
    <property type="nucleotide sequence ID" value="NZ_SHLI01000001.1"/>
</dbReference>
<accession>A0A4Q8D0E1</accession>
<keyword evidence="1" id="KW-1133">Transmembrane helix</keyword>
<dbReference type="AlphaFoldDB" id="A0A4Q8D0E1"/>
<feature type="transmembrane region" description="Helical" evidence="1">
    <location>
        <begin position="77"/>
        <end position="97"/>
    </location>
</feature>
<dbReference type="Proteomes" id="UP000292298">
    <property type="component" value="Unassembled WGS sequence"/>
</dbReference>
<dbReference type="EMBL" id="SHLI01000001">
    <property type="protein sequence ID" value="RZU98680.1"/>
    <property type="molecule type" value="Genomic_DNA"/>
</dbReference>